<dbReference type="AlphaFoldDB" id="A0A8H5D854"/>
<evidence type="ECO:0000259" key="5">
    <source>
        <dbReference type="PROSITE" id="PS50865"/>
    </source>
</evidence>
<gene>
    <name evidence="6" type="ORF">D9758_012422</name>
</gene>
<dbReference type="PROSITE" id="PS50865">
    <property type="entry name" value="ZF_MYND_2"/>
    <property type="match status" value="1"/>
</dbReference>
<name>A0A8H5D854_9AGAR</name>
<accession>A0A8H5D854</accession>
<evidence type="ECO:0000256" key="1">
    <source>
        <dbReference type="ARBA" id="ARBA00022723"/>
    </source>
</evidence>
<dbReference type="Gene3D" id="6.10.140.2220">
    <property type="match status" value="1"/>
</dbReference>
<keyword evidence="1" id="KW-0479">Metal-binding</keyword>
<dbReference type="InterPro" id="IPR002893">
    <property type="entry name" value="Znf_MYND"/>
</dbReference>
<keyword evidence="3" id="KW-0862">Zinc</keyword>
<reference evidence="6 7" key="1">
    <citation type="journal article" date="2020" name="ISME J.">
        <title>Uncovering the hidden diversity of litter-decomposition mechanisms in mushroom-forming fungi.</title>
        <authorList>
            <person name="Floudas D."/>
            <person name="Bentzer J."/>
            <person name="Ahren D."/>
            <person name="Johansson T."/>
            <person name="Persson P."/>
            <person name="Tunlid A."/>
        </authorList>
    </citation>
    <scope>NUCLEOTIDE SEQUENCE [LARGE SCALE GENOMIC DNA]</scope>
    <source>
        <strain evidence="6 7">CBS 291.85</strain>
    </source>
</reference>
<evidence type="ECO:0000313" key="7">
    <source>
        <dbReference type="Proteomes" id="UP000559256"/>
    </source>
</evidence>
<dbReference type="OrthoDB" id="3007465at2759"/>
<dbReference type="SUPFAM" id="SSF144232">
    <property type="entry name" value="HIT/MYND zinc finger-like"/>
    <property type="match status" value="1"/>
</dbReference>
<sequence>MSFAEGLFSAVQEDAKAISSNRSALLALRKSPPNIIDPDRPSSEVLNAMSALSAMIYFLHFSREPVQKAAVLDLQKHWSSHIYPWNSKLLESFIFSNKKPLTKEGLDIQEKLRWVVPAFTSFNAPHPAAAIYAYEMGRKNGAFHPKRSSLHGQTFFGFRWATTKEQADEFDAIMAAIQGSIGSLLQFLSGRGRDHTSQCLALILHIVAGTSQISQTFLVGVIAHSGLKLISNLLFYLCSQRREPLETYASSIESIFTFFAESIRYGGNQAIVLALEGRLLLSMVLAAPLLVPVDGQPNPGEAGQLLSGLYAYVFNQISRYLVYHKVSHLFDCSLWRIRRFWGEAFATFKKNIENFGPGVVILSDGKYRVNAGTAWQQLDDHSHVVAVLWYDFKANHDYGCSNSKCEVTANDALPARCVRCKTAFYCSRKCQKEDWRTNNHRARCNSVIESSIDSGLARDVTDLDMRFFRWMSLEVVRQHRKAIEEEAVEKFHSTLMSHDEEHGCLWGLPIIIADFVRYPAHLSVQPLKQYVSQYDFRNGGGLSPLTMAQVMKDFEIVKDLVENFETYHTVVWATFPAGLKKCVTLVSRYWLEGLLPQVAPSDVEDEELEGRECELGPKSEH</sequence>
<evidence type="ECO:0000256" key="3">
    <source>
        <dbReference type="ARBA" id="ARBA00022833"/>
    </source>
</evidence>
<dbReference type="EMBL" id="JAACJM010000059">
    <property type="protein sequence ID" value="KAF5354481.1"/>
    <property type="molecule type" value="Genomic_DNA"/>
</dbReference>
<evidence type="ECO:0000256" key="4">
    <source>
        <dbReference type="PROSITE-ProRule" id="PRU00134"/>
    </source>
</evidence>
<keyword evidence="7" id="KW-1185">Reference proteome</keyword>
<comment type="caution">
    <text evidence="6">The sequence shown here is derived from an EMBL/GenBank/DDBJ whole genome shotgun (WGS) entry which is preliminary data.</text>
</comment>
<dbReference type="GO" id="GO:0008270">
    <property type="term" value="F:zinc ion binding"/>
    <property type="evidence" value="ECO:0007669"/>
    <property type="project" value="UniProtKB-KW"/>
</dbReference>
<evidence type="ECO:0000256" key="2">
    <source>
        <dbReference type="ARBA" id="ARBA00022771"/>
    </source>
</evidence>
<dbReference type="Pfam" id="PF01753">
    <property type="entry name" value="zf-MYND"/>
    <property type="match status" value="1"/>
</dbReference>
<organism evidence="6 7">
    <name type="scientific">Tetrapyrgos nigripes</name>
    <dbReference type="NCBI Taxonomy" id="182062"/>
    <lineage>
        <taxon>Eukaryota</taxon>
        <taxon>Fungi</taxon>
        <taxon>Dikarya</taxon>
        <taxon>Basidiomycota</taxon>
        <taxon>Agaricomycotina</taxon>
        <taxon>Agaricomycetes</taxon>
        <taxon>Agaricomycetidae</taxon>
        <taxon>Agaricales</taxon>
        <taxon>Marasmiineae</taxon>
        <taxon>Marasmiaceae</taxon>
        <taxon>Tetrapyrgos</taxon>
    </lineage>
</organism>
<protein>
    <recommendedName>
        <fullName evidence="5">MYND-type domain-containing protein</fullName>
    </recommendedName>
</protein>
<proteinExistence type="predicted"/>
<evidence type="ECO:0000313" key="6">
    <source>
        <dbReference type="EMBL" id="KAF5354481.1"/>
    </source>
</evidence>
<dbReference type="Proteomes" id="UP000559256">
    <property type="component" value="Unassembled WGS sequence"/>
</dbReference>
<keyword evidence="2 4" id="KW-0863">Zinc-finger</keyword>
<feature type="domain" description="MYND-type" evidence="5">
    <location>
        <begin position="405"/>
        <end position="444"/>
    </location>
</feature>